<dbReference type="InterPro" id="IPR041647">
    <property type="entry name" value="IRK_C"/>
</dbReference>
<gene>
    <name evidence="16" type="ORF">KP79_PYT06187</name>
</gene>
<dbReference type="PANTHER" id="PTHR11767:SF102">
    <property type="entry name" value="INWARDLY RECTIFYING POTASSIUM CHANNEL 1, ISOFORM F"/>
    <property type="match status" value="1"/>
</dbReference>
<dbReference type="InterPro" id="IPR013518">
    <property type="entry name" value="K_chnl_inward-rec_Kir_cyto"/>
</dbReference>
<evidence type="ECO:0000256" key="13">
    <source>
        <dbReference type="SAM" id="Phobius"/>
    </source>
</evidence>
<feature type="domain" description="Inward rectifier potassium channel C-terminal" evidence="15">
    <location>
        <begin position="195"/>
        <end position="359"/>
    </location>
</feature>
<keyword evidence="4 11" id="KW-0812">Transmembrane</keyword>
<keyword evidence="7 13" id="KW-1133">Transmembrane helix</keyword>
<evidence type="ECO:0000313" key="16">
    <source>
        <dbReference type="EMBL" id="OWF47805.1"/>
    </source>
</evidence>
<evidence type="ECO:0000259" key="15">
    <source>
        <dbReference type="Pfam" id="PF17655"/>
    </source>
</evidence>
<keyword evidence="5 11" id="KW-0851">Voltage-gated channel</keyword>
<dbReference type="EMBL" id="NEDP02003775">
    <property type="protein sequence ID" value="OWF47805.1"/>
    <property type="molecule type" value="Genomic_DNA"/>
</dbReference>
<proteinExistence type="inferred from homology"/>
<dbReference type="InterPro" id="IPR014756">
    <property type="entry name" value="Ig_E-set"/>
</dbReference>
<feature type="transmembrane region" description="Helical" evidence="13">
    <location>
        <begin position="159"/>
        <end position="183"/>
    </location>
</feature>
<dbReference type="Proteomes" id="UP000242188">
    <property type="component" value="Unassembled WGS sequence"/>
</dbReference>
<dbReference type="Pfam" id="PF01007">
    <property type="entry name" value="IRK"/>
    <property type="match status" value="1"/>
</dbReference>
<keyword evidence="8 11" id="KW-0406">Ion transport</keyword>
<name>A0A210QGD4_MIZYE</name>
<dbReference type="PANTHER" id="PTHR11767">
    <property type="entry name" value="INWARD RECTIFIER POTASSIUM CHANNEL"/>
    <property type="match status" value="1"/>
</dbReference>
<dbReference type="SUPFAM" id="SSF81296">
    <property type="entry name" value="E set domains"/>
    <property type="match status" value="1"/>
</dbReference>
<feature type="compositionally biased region" description="Polar residues" evidence="12">
    <location>
        <begin position="375"/>
        <end position="390"/>
    </location>
</feature>
<organism evidence="16 17">
    <name type="scientific">Mizuhopecten yessoensis</name>
    <name type="common">Japanese scallop</name>
    <name type="synonym">Patinopecten yessoensis</name>
    <dbReference type="NCBI Taxonomy" id="6573"/>
    <lineage>
        <taxon>Eukaryota</taxon>
        <taxon>Metazoa</taxon>
        <taxon>Spiralia</taxon>
        <taxon>Lophotrochozoa</taxon>
        <taxon>Mollusca</taxon>
        <taxon>Bivalvia</taxon>
        <taxon>Autobranchia</taxon>
        <taxon>Pteriomorphia</taxon>
        <taxon>Pectinida</taxon>
        <taxon>Pectinoidea</taxon>
        <taxon>Pectinidae</taxon>
        <taxon>Mizuhopecten</taxon>
    </lineage>
</organism>
<keyword evidence="17" id="KW-1185">Reference proteome</keyword>
<dbReference type="GO" id="GO:0034765">
    <property type="term" value="P:regulation of monoatomic ion transmembrane transport"/>
    <property type="evidence" value="ECO:0007669"/>
    <property type="project" value="TreeGrafter"/>
</dbReference>
<evidence type="ECO:0000256" key="8">
    <source>
        <dbReference type="ARBA" id="ARBA00023065"/>
    </source>
</evidence>
<evidence type="ECO:0000256" key="1">
    <source>
        <dbReference type="ARBA" id="ARBA00004141"/>
    </source>
</evidence>
<feature type="transmembrane region" description="Helical" evidence="13">
    <location>
        <begin position="82"/>
        <end position="106"/>
    </location>
</feature>
<comment type="similarity">
    <text evidence="11">Belongs to the inward rectifier-type potassium channel (TC 1.A.2.1) family.</text>
</comment>
<dbReference type="PRINTS" id="PR01320">
    <property type="entry name" value="KIRCHANNEL"/>
</dbReference>
<evidence type="ECO:0000256" key="5">
    <source>
        <dbReference type="ARBA" id="ARBA00022882"/>
    </source>
</evidence>
<evidence type="ECO:0000256" key="4">
    <source>
        <dbReference type="ARBA" id="ARBA00022692"/>
    </source>
</evidence>
<feature type="domain" description="Potassium channel inwardly rectifying transmembrane" evidence="14">
    <location>
        <begin position="47"/>
        <end position="188"/>
    </location>
</feature>
<dbReference type="GO" id="GO:0005886">
    <property type="term" value="C:plasma membrane"/>
    <property type="evidence" value="ECO:0007669"/>
    <property type="project" value="TreeGrafter"/>
</dbReference>
<accession>A0A210QGD4</accession>
<evidence type="ECO:0000313" key="17">
    <source>
        <dbReference type="Proteomes" id="UP000242188"/>
    </source>
</evidence>
<evidence type="ECO:0000256" key="9">
    <source>
        <dbReference type="ARBA" id="ARBA00023136"/>
    </source>
</evidence>
<evidence type="ECO:0000256" key="12">
    <source>
        <dbReference type="SAM" id="MobiDB-lite"/>
    </source>
</evidence>
<evidence type="ECO:0000256" key="3">
    <source>
        <dbReference type="ARBA" id="ARBA00022538"/>
    </source>
</evidence>
<comment type="subcellular location">
    <subcellularLocation>
        <location evidence="1 11">Membrane</location>
        <topology evidence="1 11">Multi-pass membrane protein</topology>
    </subcellularLocation>
</comment>
<dbReference type="Gene3D" id="2.60.40.1400">
    <property type="entry name" value="G protein-activated inward rectifier potassium channel 1"/>
    <property type="match status" value="1"/>
</dbReference>
<keyword evidence="3 11" id="KW-0633">Potassium transport</keyword>
<dbReference type="GO" id="GO:0034702">
    <property type="term" value="C:monoatomic ion channel complex"/>
    <property type="evidence" value="ECO:0007669"/>
    <property type="project" value="UniProtKB-KW"/>
</dbReference>
<dbReference type="GO" id="GO:1990573">
    <property type="term" value="P:potassium ion import across plasma membrane"/>
    <property type="evidence" value="ECO:0007669"/>
    <property type="project" value="TreeGrafter"/>
</dbReference>
<reference evidence="16 17" key="1">
    <citation type="journal article" date="2017" name="Nat. Ecol. Evol.">
        <title>Scallop genome provides insights into evolution of bilaterian karyotype and development.</title>
        <authorList>
            <person name="Wang S."/>
            <person name="Zhang J."/>
            <person name="Jiao W."/>
            <person name="Li J."/>
            <person name="Xun X."/>
            <person name="Sun Y."/>
            <person name="Guo X."/>
            <person name="Huan P."/>
            <person name="Dong B."/>
            <person name="Zhang L."/>
            <person name="Hu X."/>
            <person name="Sun X."/>
            <person name="Wang J."/>
            <person name="Zhao C."/>
            <person name="Wang Y."/>
            <person name="Wang D."/>
            <person name="Huang X."/>
            <person name="Wang R."/>
            <person name="Lv J."/>
            <person name="Li Y."/>
            <person name="Zhang Z."/>
            <person name="Liu B."/>
            <person name="Lu W."/>
            <person name="Hui Y."/>
            <person name="Liang J."/>
            <person name="Zhou Z."/>
            <person name="Hou R."/>
            <person name="Li X."/>
            <person name="Liu Y."/>
            <person name="Li H."/>
            <person name="Ning X."/>
            <person name="Lin Y."/>
            <person name="Zhao L."/>
            <person name="Xing Q."/>
            <person name="Dou J."/>
            <person name="Li Y."/>
            <person name="Mao J."/>
            <person name="Guo H."/>
            <person name="Dou H."/>
            <person name="Li T."/>
            <person name="Mu C."/>
            <person name="Jiang W."/>
            <person name="Fu Q."/>
            <person name="Fu X."/>
            <person name="Miao Y."/>
            <person name="Liu J."/>
            <person name="Yu Q."/>
            <person name="Li R."/>
            <person name="Liao H."/>
            <person name="Li X."/>
            <person name="Kong Y."/>
            <person name="Jiang Z."/>
            <person name="Chourrout D."/>
            <person name="Li R."/>
            <person name="Bao Z."/>
        </authorList>
    </citation>
    <scope>NUCLEOTIDE SEQUENCE [LARGE SCALE GENOMIC DNA]</scope>
    <source>
        <strain evidence="16 17">PY_sf001</strain>
    </source>
</reference>
<feature type="compositionally biased region" description="Polar residues" evidence="12">
    <location>
        <begin position="415"/>
        <end position="425"/>
    </location>
</feature>
<sequence>MNGPVVVKMNSLESEIPPRTAEKRFKVRFAPDPTTLQANHAFLPRLVEKSGACNVESRTVTGKKLKFLNDIFTTLLDTPWRFLLPIFSLAILLSWVLFASVFYAIASVHGDFERIKETEGWTTCVENTPDFINMLLFSMETQTTIGYGTRYVNDECPTAVFSVLVQSIIGALLQAILTGLVIAKVQKPKKRGNTILFSRNVCISEEGNEMFLSIRVGDLQRSDMIDTHARAICVRDRVTNDDEFISHFRYDLDFSAQKTNPRISLRWPVTLRHRITPTSPFWNNDEDDLRRTNFEVIVFLQGTIESTGMMVQTRTSYLPSDFLWDRKFKPMMAEWKATGSLDFDYSQFHETVSVVTPSPGRNRKNNLLVRSLSPTDSCYGTESGNGEGCNTDTTDSESEQSSTYQDDLHIRKISDMSQDISSLSD</sequence>
<evidence type="ECO:0000256" key="6">
    <source>
        <dbReference type="ARBA" id="ARBA00022958"/>
    </source>
</evidence>
<dbReference type="GO" id="GO:0005242">
    <property type="term" value="F:inward rectifier potassium channel activity"/>
    <property type="evidence" value="ECO:0007669"/>
    <property type="project" value="InterPro"/>
</dbReference>
<keyword evidence="9 13" id="KW-0472">Membrane</keyword>
<dbReference type="Gene3D" id="1.10.287.70">
    <property type="match status" value="1"/>
</dbReference>
<dbReference type="OrthoDB" id="273257at2759"/>
<keyword evidence="2 11" id="KW-0813">Transport</keyword>
<dbReference type="AlphaFoldDB" id="A0A210QGD4"/>
<evidence type="ECO:0000259" key="14">
    <source>
        <dbReference type="Pfam" id="PF01007"/>
    </source>
</evidence>
<evidence type="ECO:0000256" key="7">
    <source>
        <dbReference type="ARBA" id="ARBA00022989"/>
    </source>
</evidence>
<dbReference type="STRING" id="6573.A0A210QGD4"/>
<keyword evidence="10 11" id="KW-0407">Ion channel</keyword>
<evidence type="ECO:0000256" key="10">
    <source>
        <dbReference type="ARBA" id="ARBA00023303"/>
    </source>
</evidence>
<comment type="caution">
    <text evidence="16">The sequence shown here is derived from an EMBL/GenBank/DDBJ whole genome shotgun (WGS) entry which is preliminary data.</text>
</comment>
<dbReference type="InterPro" id="IPR040445">
    <property type="entry name" value="Kir_TM"/>
</dbReference>
<evidence type="ECO:0000256" key="11">
    <source>
        <dbReference type="RuleBase" id="RU003822"/>
    </source>
</evidence>
<keyword evidence="6 11" id="KW-0630">Potassium</keyword>
<dbReference type="Pfam" id="PF17655">
    <property type="entry name" value="IRK_C"/>
    <property type="match status" value="1"/>
</dbReference>
<dbReference type="FunFam" id="1.10.287.70:FF:000019">
    <property type="entry name" value="G protein-activated inward rectifier potassium channel 1"/>
    <property type="match status" value="1"/>
</dbReference>
<feature type="region of interest" description="Disordered" evidence="12">
    <location>
        <begin position="375"/>
        <end position="425"/>
    </location>
</feature>
<protein>
    <submittedName>
        <fullName evidence="16">ATP-sensitive inward rectifier potassium channel 12</fullName>
    </submittedName>
</protein>
<dbReference type="SUPFAM" id="SSF81324">
    <property type="entry name" value="Voltage-gated potassium channels"/>
    <property type="match status" value="1"/>
</dbReference>
<evidence type="ECO:0000256" key="2">
    <source>
        <dbReference type="ARBA" id="ARBA00022448"/>
    </source>
</evidence>
<dbReference type="InterPro" id="IPR016449">
    <property type="entry name" value="K_chnl_inward-rec_Kir"/>
</dbReference>